<dbReference type="Proteomes" id="UP000223968">
    <property type="component" value="Unassembled WGS sequence"/>
</dbReference>
<evidence type="ECO:0000313" key="4">
    <source>
        <dbReference type="EMBL" id="PGH13215.1"/>
    </source>
</evidence>
<name>A0A2B7XW83_9EURO</name>
<dbReference type="OrthoDB" id="542013at2759"/>
<dbReference type="InterPro" id="IPR036291">
    <property type="entry name" value="NAD(P)-bd_dom_sf"/>
</dbReference>
<comment type="caution">
    <text evidence="4">The sequence shown here is derived from an EMBL/GenBank/DDBJ whole genome shotgun (WGS) entry which is preliminary data.</text>
</comment>
<evidence type="ECO:0000256" key="2">
    <source>
        <dbReference type="ARBA" id="ARBA00022857"/>
    </source>
</evidence>
<proteinExistence type="inferred from homology"/>
<evidence type="ECO:0008006" key="6">
    <source>
        <dbReference type="Google" id="ProtNLM"/>
    </source>
</evidence>
<dbReference type="PANTHER" id="PTHR24320">
    <property type="entry name" value="RETINOL DEHYDROGENASE"/>
    <property type="match status" value="1"/>
</dbReference>
<keyword evidence="2" id="KW-0521">NADP</keyword>
<keyword evidence="3" id="KW-0560">Oxidoreductase</keyword>
<dbReference type="PANTHER" id="PTHR24320:SF252">
    <property type="entry name" value="DEHYDROGENASE_REDUCTASE FAMILY PROTEIN, PUTATIVE (AFU_ORTHOLOGUE AFUA_3G08550)-RELATED"/>
    <property type="match status" value="1"/>
</dbReference>
<evidence type="ECO:0000256" key="1">
    <source>
        <dbReference type="ARBA" id="ARBA00006484"/>
    </source>
</evidence>
<dbReference type="EMBL" id="PDNB01000048">
    <property type="protein sequence ID" value="PGH13215.1"/>
    <property type="molecule type" value="Genomic_DNA"/>
</dbReference>
<keyword evidence="5" id="KW-1185">Reference proteome</keyword>
<dbReference type="Pfam" id="PF00106">
    <property type="entry name" value="adh_short"/>
    <property type="match status" value="1"/>
</dbReference>
<dbReference type="PRINTS" id="PR00081">
    <property type="entry name" value="GDHRDH"/>
</dbReference>
<reference evidence="4 5" key="1">
    <citation type="submission" date="2017-10" db="EMBL/GenBank/DDBJ databases">
        <title>Comparative genomics in systemic dimorphic fungi from Ajellomycetaceae.</title>
        <authorList>
            <person name="Munoz J.F."/>
            <person name="Mcewen J.G."/>
            <person name="Clay O.K."/>
            <person name="Cuomo C.A."/>
        </authorList>
    </citation>
    <scope>NUCLEOTIDE SEQUENCE [LARGE SCALE GENOMIC DNA]</scope>
    <source>
        <strain evidence="4 5">UAMH5409</strain>
    </source>
</reference>
<dbReference type="AlphaFoldDB" id="A0A2B7XW83"/>
<dbReference type="InterPro" id="IPR002347">
    <property type="entry name" value="SDR_fam"/>
</dbReference>
<accession>A0A2B7XW83</accession>
<gene>
    <name evidence="4" type="ORF">AJ79_03773</name>
</gene>
<evidence type="ECO:0000313" key="5">
    <source>
        <dbReference type="Proteomes" id="UP000223968"/>
    </source>
</evidence>
<dbReference type="Gene3D" id="3.40.50.720">
    <property type="entry name" value="NAD(P)-binding Rossmann-like Domain"/>
    <property type="match status" value="1"/>
</dbReference>
<evidence type="ECO:0000256" key="3">
    <source>
        <dbReference type="ARBA" id="ARBA00023002"/>
    </source>
</evidence>
<comment type="similarity">
    <text evidence="1">Belongs to the short-chain dehydrogenases/reductases (SDR) family.</text>
</comment>
<protein>
    <recommendedName>
        <fullName evidence="6">Ketoreductase (KR) domain-containing protein</fullName>
    </recommendedName>
</protein>
<dbReference type="SUPFAM" id="SSF51735">
    <property type="entry name" value="NAD(P)-binding Rossmann-fold domains"/>
    <property type="match status" value="1"/>
</dbReference>
<dbReference type="STRING" id="1447875.A0A2B7XW83"/>
<dbReference type="GO" id="GO:0016491">
    <property type="term" value="F:oxidoreductase activity"/>
    <property type="evidence" value="ECO:0007669"/>
    <property type="project" value="UniProtKB-KW"/>
</dbReference>
<organism evidence="4 5">
    <name type="scientific">Helicocarpus griseus UAMH5409</name>
    <dbReference type="NCBI Taxonomy" id="1447875"/>
    <lineage>
        <taxon>Eukaryota</taxon>
        <taxon>Fungi</taxon>
        <taxon>Dikarya</taxon>
        <taxon>Ascomycota</taxon>
        <taxon>Pezizomycotina</taxon>
        <taxon>Eurotiomycetes</taxon>
        <taxon>Eurotiomycetidae</taxon>
        <taxon>Onygenales</taxon>
        <taxon>Ajellomycetaceae</taxon>
        <taxon>Helicocarpus</taxon>
    </lineage>
</organism>
<sequence length="358" mass="39450">MPLFLPSVTPNAPTPELNARTIIVTGPTAGLGLETCRQLMKLGCETLVLACRDVSKGLQVSERLLSETTGKQSQNQRPPSVKVMRLDLADFGSVQSFASRVKSEVPVVDTLILNAGVGFVGDLQFTTDGHEITFQTNYLSNVLLVLELLPHMYKSSRESGITGRITWLGSRSADKSRLGLKILLGESSIFAYMNSPTQYSVKDRYADTKLLCQAFIYMLAERLALPGLPLIDNASEVDDDSSNLFSVCDEDPPASVIINMVCPGLVETNFCYKHLHLWARLFVLLLLFLAARSVEEGGWIIVYAAAVAGDNSHGQFLLDKDIKPKPASLESADGKQFQHLVWKETMMEMRKLRNCTGF</sequence>